<dbReference type="EMBL" id="BHYL01000331">
    <property type="protein sequence ID" value="GCD21719.1"/>
    <property type="molecule type" value="Genomic_DNA"/>
</dbReference>
<evidence type="ECO:0000256" key="4">
    <source>
        <dbReference type="ARBA" id="ARBA00022801"/>
    </source>
</evidence>
<gene>
    <name evidence="9" type="ORF">CTKZ_32810</name>
</gene>
<dbReference type="Pfam" id="PF00857">
    <property type="entry name" value="Isochorismatase"/>
    <property type="match status" value="1"/>
</dbReference>
<accession>A0A401V465</accession>
<dbReference type="RefSeq" id="WP_124344241.1">
    <property type="nucleotide sequence ID" value="NZ_BHYL01000331.1"/>
</dbReference>
<dbReference type="GO" id="GO:0019363">
    <property type="term" value="P:pyridine nucleotide biosynthetic process"/>
    <property type="evidence" value="ECO:0007669"/>
    <property type="project" value="UniProtKB-KW"/>
</dbReference>
<evidence type="ECO:0000256" key="2">
    <source>
        <dbReference type="ARBA" id="ARBA00022642"/>
    </source>
</evidence>
<comment type="pathway">
    <text evidence="5">Cofactor biosynthesis; nicotinate biosynthesis; nicotinate from nicotinamide: step 1/1.</text>
</comment>
<dbReference type="InterPro" id="IPR036380">
    <property type="entry name" value="Isochorismatase-like_sf"/>
</dbReference>
<sequence>MKSALIVVDVQNDFCEGGALAVAGGAEAAARITDYVKRHGAEYDTVVATRDWHAPLPDTNDGHFAADGEGPDYVTTWPVHCVAGTSGAEYHPNLVLPERTVHVVKGESRQDYSGFQGRVVDAPDGLGRLADLLLARNVAHVDVVGIATDFCVASTAIDARRRAATVVTVLTDLTAAVSAPTAIKALTELTGRGVRLEESR</sequence>
<dbReference type="Proteomes" id="UP000288246">
    <property type="component" value="Unassembled WGS sequence"/>
</dbReference>
<dbReference type="PANTHER" id="PTHR11080">
    <property type="entry name" value="PYRAZINAMIDASE/NICOTINAMIDASE"/>
    <property type="match status" value="1"/>
</dbReference>
<organism evidence="9 10">
    <name type="scientific">Cellulomonas algicola</name>
    <dbReference type="NCBI Taxonomy" id="2071633"/>
    <lineage>
        <taxon>Bacteria</taxon>
        <taxon>Bacillati</taxon>
        <taxon>Actinomycetota</taxon>
        <taxon>Actinomycetes</taxon>
        <taxon>Micrococcales</taxon>
        <taxon>Cellulomonadaceae</taxon>
        <taxon>Cellulomonas</taxon>
    </lineage>
</organism>
<dbReference type="EC" id="3.5.1.19" evidence="6"/>
<dbReference type="InterPro" id="IPR000868">
    <property type="entry name" value="Isochorismatase-like_dom"/>
</dbReference>
<keyword evidence="3" id="KW-0479">Metal-binding</keyword>
<evidence type="ECO:0000256" key="5">
    <source>
        <dbReference type="ARBA" id="ARBA00037900"/>
    </source>
</evidence>
<dbReference type="PANTHER" id="PTHR11080:SF2">
    <property type="entry name" value="LD05707P"/>
    <property type="match status" value="1"/>
</dbReference>
<proteinExistence type="inferred from homology"/>
<evidence type="ECO:0000256" key="1">
    <source>
        <dbReference type="ARBA" id="ARBA00006336"/>
    </source>
</evidence>
<evidence type="ECO:0000256" key="3">
    <source>
        <dbReference type="ARBA" id="ARBA00022723"/>
    </source>
</evidence>
<dbReference type="GO" id="GO:0008936">
    <property type="term" value="F:nicotinamidase activity"/>
    <property type="evidence" value="ECO:0007669"/>
    <property type="project" value="UniProtKB-EC"/>
</dbReference>
<dbReference type="InterPro" id="IPR052347">
    <property type="entry name" value="Isochorismatase_Nicotinamidase"/>
</dbReference>
<evidence type="ECO:0000256" key="7">
    <source>
        <dbReference type="ARBA" id="ARBA00043224"/>
    </source>
</evidence>
<keyword evidence="10" id="KW-1185">Reference proteome</keyword>
<name>A0A401V465_9CELL</name>
<dbReference type="Gene3D" id="3.40.50.850">
    <property type="entry name" value="Isochorismatase-like"/>
    <property type="match status" value="1"/>
</dbReference>
<protein>
    <recommendedName>
        <fullName evidence="6">nicotinamidase</fullName>
        <ecNumber evidence="6">3.5.1.19</ecNumber>
    </recommendedName>
    <alternativeName>
        <fullName evidence="7">Nicotinamide deamidase</fullName>
    </alternativeName>
</protein>
<dbReference type="AlphaFoldDB" id="A0A401V465"/>
<evidence type="ECO:0000313" key="10">
    <source>
        <dbReference type="Proteomes" id="UP000288246"/>
    </source>
</evidence>
<keyword evidence="2" id="KW-0662">Pyridine nucleotide biosynthesis</keyword>
<evidence type="ECO:0000259" key="8">
    <source>
        <dbReference type="Pfam" id="PF00857"/>
    </source>
</evidence>
<evidence type="ECO:0000256" key="6">
    <source>
        <dbReference type="ARBA" id="ARBA00039017"/>
    </source>
</evidence>
<dbReference type="SUPFAM" id="SSF52499">
    <property type="entry name" value="Isochorismatase-like hydrolases"/>
    <property type="match status" value="1"/>
</dbReference>
<evidence type="ECO:0000313" key="9">
    <source>
        <dbReference type="EMBL" id="GCD21719.1"/>
    </source>
</evidence>
<feature type="domain" description="Isochorismatase-like" evidence="8">
    <location>
        <begin position="3"/>
        <end position="194"/>
    </location>
</feature>
<comment type="caution">
    <text evidence="9">The sequence shown here is derived from an EMBL/GenBank/DDBJ whole genome shotgun (WGS) entry which is preliminary data.</text>
</comment>
<reference evidence="9 10" key="1">
    <citation type="submission" date="2018-11" db="EMBL/GenBank/DDBJ databases">
        <title>Draft genome sequence of Cellulomonas takizawaensis strain TKZ-21.</title>
        <authorList>
            <person name="Yamamura H."/>
            <person name="Hayashi T."/>
            <person name="Hamada M."/>
            <person name="Serisawa Y."/>
            <person name="Matsuyama K."/>
            <person name="Nakagawa Y."/>
            <person name="Otoguro M."/>
            <person name="Yanagida F."/>
            <person name="Hayakawa M."/>
        </authorList>
    </citation>
    <scope>NUCLEOTIDE SEQUENCE [LARGE SCALE GENOMIC DNA]</scope>
    <source>
        <strain evidence="9 10">TKZ-21</strain>
    </source>
</reference>
<comment type="similarity">
    <text evidence="1">Belongs to the isochorismatase family.</text>
</comment>
<keyword evidence="4" id="KW-0378">Hydrolase</keyword>
<dbReference type="GO" id="GO:0046872">
    <property type="term" value="F:metal ion binding"/>
    <property type="evidence" value="ECO:0007669"/>
    <property type="project" value="UniProtKB-KW"/>
</dbReference>